<feature type="region of interest" description="Disordered" evidence="5">
    <location>
        <begin position="681"/>
        <end position="714"/>
    </location>
</feature>
<feature type="domain" description="RING-type" evidence="6">
    <location>
        <begin position="354"/>
        <end position="395"/>
    </location>
</feature>
<dbReference type="Proteomes" id="UP000694888">
    <property type="component" value="Unplaced"/>
</dbReference>
<dbReference type="SMART" id="SM00184">
    <property type="entry name" value="RING"/>
    <property type="match status" value="2"/>
</dbReference>
<dbReference type="InterPro" id="IPR043145">
    <property type="entry name" value="Znf_ZZ_sf"/>
</dbReference>
<evidence type="ECO:0000313" key="10">
    <source>
        <dbReference type="RefSeq" id="XP_012936937.1"/>
    </source>
</evidence>
<dbReference type="SMART" id="SM00291">
    <property type="entry name" value="ZnF_ZZ"/>
    <property type="match status" value="1"/>
</dbReference>
<keyword evidence="2 4" id="KW-0863">Zinc-finger</keyword>
<dbReference type="Pfam" id="PF00569">
    <property type="entry name" value="ZZ"/>
    <property type="match status" value="1"/>
</dbReference>
<dbReference type="CDD" id="cd16494">
    <property type="entry name" value="RING-CH-C4HC3_ZSWM2"/>
    <property type="match status" value="1"/>
</dbReference>
<gene>
    <name evidence="10 11" type="primary">LOC101852810</name>
</gene>
<keyword evidence="3" id="KW-0862">Zinc</keyword>
<dbReference type="CDD" id="cd16486">
    <property type="entry name" value="mRING-H2-C3H2C2D_ZSWM2"/>
    <property type="match status" value="1"/>
</dbReference>
<proteinExistence type="predicted"/>
<evidence type="ECO:0000259" key="8">
    <source>
        <dbReference type="PROSITE" id="PS50966"/>
    </source>
</evidence>
<dbReference type="GeneID" id="101852810"/>
<evidence type="ECO:0000256" key="4">
    <source>
        <dbReference type="PROSITE-ProRule" id="PRU00228"/>
    </source>
</evidence>
<organism evidence="9 11">
    <name type="scientific">Aplysia californica</name>
    <name type="common">California sea hare</name>
    <dbReference type="NCBI Taxonomy" id="6500"/>
    <lineage>
        <taxon>Eukaryota</taxon>
        <taxon>Metazoa</taxon>
        <taxon>Spiralia</taxon>
        <taxon>Lophotrochozoa</taxon>
        <taxon>Mollusca</taxon>
        <taxon>Gastropoda</taxon>
        <taxon>Heterobranchia</taxon>
        <taxon>Euthyneura</taxon>
        <taxon>Tectipleura</taxon>
        <taxon>Aplysiida</taxon>
        <taxon>Aplysioidea</taxon>
        <taxon>Aplysiidae</taxon>
        <taxon>Aplysia</taxon>
    </lineage>
</organism>
<dbReference type="RefSeq" id="XP_012936937.1">
    <property type="nucleotide sequence ID" value="XM_013081483.2"/>
</dbReference>
<dbReference type="InterPro" id="IPR007527">
    <property type="entry name" value="Znf_SWIM"/>
</dbReference>
<name>A0ABM0ZY70_APLCA</name>
<dbReference type="PROSITE" id="PS50966">
    <property type="entry name" value="ZF_SWIM"/>
    <property type="match status" value="1"/>
</dbReference>
<dbReference type="PROSITE" id="PS50089">
    <property type="entry name" value="ZF_RING_2"/>
    <property type="match status" value="2"/>
</dbReference>
<dbReference type="Pfam" id="PF13639">
    <property type="entry name" value="zf-RING_2"/>
    <property type="match status" value="1"/>
</dbReference>
<evidence type="ECO:0000259" key="7">
    <source>
        <dbReference type="PROSITE" id="PS50135"/>
    </source>
</evidence>
<reference evidence="10 11" key="1">
    <citation type="submission" date="2025-05" db="UniProtKB">
        <authorList>
            <consortium name="RefSeq"/>
        </authorList>
    </citation>
    <scope>IDENTIFICATION</scope>
</reference>
<evidence type="ECO:0000256" key="3">
    <source>
        <dbReference type="ARBA" id="ARBA00022833"/>
    </source>
</evidence>
<accession>A0ABM0ZY70</accession>
<keyword evidence="9" id="KW-1185">Reference proteome</keyword>
<dbReference type="InterPro" id="IPR013083">
    <property type="entry name" value="Znf_RING/FYVE/PHD"/>
</dbReference>
<evidence type="ECO:0000313" key="9">
    <source>
        <dbReference type="Proteomes" id="UP000694888"/>
    </source>
</evidence>
<evidence type="ECO:0000256" key="2">
    <source>
        <dbReference type="ARBA" id="ARBA00022771"/>
    </source>
</evidence>
<dbReference type="Gene3D" id="3.30.40.10">
    <property type="entry name" value="Zinc/RING finger domain, C3HC4 (zinc finger)"/>
    <property type="match status" value="2"/>
</dbReference>
<dbReference type="PANTHER" id="PTHR21540:SF3">
    <property type="entry name" value="E3 UBIQUITIN-PROTEIN LIGASE ZSWIM2"/>
    <property type="match status" value="1"/>
</dbReference>
<feature type="compositionally biased region" description="Polar residues" evidence="5">
    <location>
        <begin position="579"/>
        <end position="592"/>
    </location>
</feature>
<dbReference type="InterPro" id="IPR039903">
    <property type="entry name" value="Zswim2"/>
</dbReference>
<dbReference type="PROSITE" id="PS50135">
    <property type="entry name" value="ZF_ZZ_2"/>
    <property type="match status" value="1"/>
</dbReference>
<evidence type="ECO:0000259" key="6">
    <source>
        <dbReference type="PROSITE" id="PS50089"/>
    </source>
</evidence>
<dbReference type="InterPro" id="IPR001841">
    <property type="entry name" value="Znf_RING"/>
</dbReference>
<feature type="domain" description="SWIM-type" evidence="8">
    <location>
        <begin position="47"/>
        <end position="82"/>
    </location>
</feature>
<dbReference type="InterPro" id="IPR000433">
    <property type="entry name" value="Znf_ZZ"/>
</dbReference>
<protein>
    <submittedName>
        <fullName evidence="10 11">E3 ubiquitin-protein ligase Zswim2</fullName>
    </submittedName>
</protein>
<dbReference type="Gene3D" id="3.30.60.90">
    <property type="match status" value="1"/>
</dbReference>
<feature type="domain" description="ZZ-type" evidence="7">
    <location>
        <begin position="229"/>
        <end position="280"/>
    </location>
</feature>
<sequence>MPRSVQWRRTVSDACCWHQTQAMDATIYILRQTGPTGFLLKEEGERKTVKVFLGDPHTCTCPVYKKERDLCKHICWLLLRKFRLSVNDPLSWQLGLVDIEVNEILRGRVTADQHRTRQANNNKKVVESADGRSVVEQREIAEDDVCPICQDEFMTKKLPVTYCKFGCGNSVHIKCMQVWAEHQQKTSQEGTIKCPMCREDFGPIDLLKAEMRNAGCPPQAPPGIRMDRHVGMACGHCSRAPIEGKCYRCTVCPTFHMCQRCFNLPVHTHHSFQFRHKRNQRWRAAARTLGSSLPPAIVNELQHRDITENDYDLLMQMDRHGQEELSNLSEDALNAIPLERVRDGSSLLAPGSQCRVCLRGFTVGQFVRKLPCRHKFHKDCIDSWLLHSHPNCPIDGIVVASVATGNRSQRSEAEVTDVNEMGPEVEQAHADNGLALTAFGIPMAASRLRDGSGRGRNDTRRRPHGIQSAVEHIGVGPQALQLQLCGRRVNSLEENSDSERLSAPQNVPGRRLLQQASQLRDRITQQLRSAHHDPSVAGAGDQLLTPADLIQFLASGSSTFGSNGQTPEADFGVTHLESRGNSASSITSTVSELDSVRQGRGRAPGFRSKRTQLSTTLRQRAGSLDRTGVASIQAIRRGSRDLYLGNDPLLQPATSEQPTTLELLQGSQAQRGRPKVFKPTFRGIRRPLNPGQAQSPDNRDLRLQGSGIDGNEEN</sequence>
<evidence type="ECO:0000256" key="1">
    <source>
        <dbReference type="ARBA" id="ARBA00022723"/>
    </source>
</evidence>
<dbReference type="RefSeq" id="XP_012936944.1">
    <property type="nucleotide sequence ID" value="XM_013081490.2"/>
</dbReference>
<evidence type="ECO:0000313" key="11">
    <source>
        <dbReference type="RefSeq" id="XP_012936944.1"/>
    </source>
</evidence>
<feature type="domain" description="RING-type" evidence="6">
    <location>
        <begin position="146"/>
        <end position="198"/>
    </location>
</feature>
<feature type="region of interest" description="Disordered" evidence="5">
    <location>
        <begin position="578"/>
        <end position="607"/>
    </location>
</feature>
<dbReference type="PANTHER" id="PTHR21540">
    <property type="entry name" value="RING FINGER AND SWIM DOMAIN-CONTAINING PROTEIN 2"/>
    <property type="match status" value="1"/>
</dbReference>
<feature type="region of interest" description="Disordered" evidence="5">
    <location>
        <begin position="491"/>
        <end position="510"/>
    </location>
</feature>
<evidence type="ECO:0000256" key="5">
    <source>
        <dbReference type="SAM" id="MobiDB-lite"/>
    </source>
</evidence>
<dbReference type="SUPFAM" id="SSF57850">
    <property type="entry name" value="RING/U-box"/>
    <property type="match status" value="3"/>
</dbReference>
<dbReference type="Pfam" id="PF04434">
    <property type="entry name" value="SWIM"/>
    <property type="match status" value="1"/>
</dbReference>
<keyword evidence="1" id="KW-0479">Metal-binding</keyword>